<sequence>MASEPEFKPEPQGAIDAKFASENNIMPSPNFYTYAHNLKLRKLAVSVIAKHWKTDIDAFVPYLAMNYFDRFVSKSESQYSAVDKVPLVAITCLTIAASMRGIFVDTLLKDMFVDFNREAIEEMKLPIHTKLDNITQPLTPFCFLNHYYPKFKIITGSGFRRRFINDIIVQSQGEDKFVGYKPSEIAFSSFLTAIHKAHPRISVRGIPVPEGMRSCDKELFHLCEKKGIEIERTGMETTSSSSATAAVRQGQSGELAEETESERLRREKGKAPAMPESISEEEAPKRLMNFNLLWPTDDPFSERKLRAVPPETGQPASELQPCPCKCSIF</sequence>
<dbReference type="AlphaFoldDB" id="A0AAN9E1D0"/>
<reference evidence="7 8" key="1">
    <citation type="submission" date="2024-01" db="EMBL/GenBank/DDBJ databases">
        <title>The genomes of 5 underutilized Papilionoideae crops provide insights into root nodulation and disease resistanc.</title>
        <authorList>
            <person name="Yuan L."/>
        </authorList>
    </citation>
    <scope>NUCLEOTIDE SEQUENCE [LARGE SCALE GENOMIC DNA]</scope>
    <source>
        <strain evidence="7">ZHUSHIDOU_FW_LH</strain>
        <tissue evidence="7">Leaf</tissue>
    </source>
</reference>
<feature type="compositionally biased region" description="Low complexity" evidence="5">
    <location>
        <begin position="237"/>
        <end position="246"/>
    </location>
</feature>
<dbReference type="Pfam" id="PF00134">
    <property type="entry name" value="Cyclin_N"/>
    <property type="match status" value="1"/>
</dbReference>
<evidence type="ECO:0000259" key="6">
    <source>
        <dbReference type="Pfam" id="PF00134"/>
    </source>
</evidence>
<evidence type="ECO:0000313" key="8">
    <source>
        <dbReference type="Proteomes" id="UP001372338"/>
    </source>
</evidence>
<dbReference type="InterPro" id="IPR039361">
    <property type="entry name" value="Cyclin"/>
</dbReference>
<evidence type="ECO:0000256" key="1">
    <source>
        <dbReference type="ARBA" id="ARBA00011177"/>
    </source>
</evidence>
<evidence type="ECO:0000256" key="3">
    <source>
        <dbReference type="ARBA" id="ARBA00023306"/>
    </source>
</evidence>
<keyword evidence="8" id="KW-1185">Reference proteome</keyword>
<gene>
    <name evidence="7" type="ORF">RIF29_39256</name>
</gene>
<dbReference type="Proteomes" id="UP001372338">
    <property type="component" value="Unassembled WGS sequence"/>
</dbReference>
<evidence type="ECO:0000313" key="7">
    <source>
        <dbReference type="EMBL" id="KAK7244434.1"/>
    </source>
</evidence>
<keyword evidence="2" id="KW-0132">Cell division</keyword>
<dbReference type="InterPro" id="IPR036915">
    <property type="entry name" value="Cyclin-like_sf"/>
</dbReference>
<feature type="region of interest" description="Disordered" evidence="5">
    <location>
        <begin position="233"/>
        <end position="284"/>
    </location>
</feature>
<proteinExistence type="predicted"/>
<protein>
    <recommendedName>
        <fullName evidence="4">B-like cyclin</fullName>
    </recommendedName>
</protein>
<accession>A0AAN9E1D0</accession>
<comment type="caution">
    <text evidence="7">The sequence shown here is derived from an EMBL/GenBank/DDBJ whole genome shotgun (WGS) entry which is preliminary data.</text>
</comment>
<comment type="subunit">
    <text evidence="1">Interacts with the CDC2 protein kinase to form a serine/threonine kinase holoenzyme complex also known as maturation promoting factor (MPF). The cyclin subunit imparts substrate specificity to the complex.</text>
</comment>
<organism evidence="7 8">
    <name type="scientific">Crotalaria pallida</name>
    <name type="common">Smooth rattlebox</name>
    <name type="synonym">Crotalaria striata</name>
    <dbReference type="NCBI Taxonomy" id="3830"/>
    <lineage>
        <taxon>Eukaryota</taxon>
        <taxon>Viridiplantae</taxon>
        <taxon>Streptophyta</taxon>
        <taxon>Embryophyta</taxon>
        <taxon>Tracheophyta</taxon>
        <taxon>Spermatophyta</taxon>
        <taxon>Magnoliopsida</taxon>
        <taxon>eudicotyledons</taxon>
        <taxon>Gunneridae</taxon>
        <taxon>Pentapetalae</taxon>
        <taxon>rosids</taxon>
        <taxon>fabids</taxon>
        <taxon>Fabales</taxon>
        <taxon>Fabaceae</taxon>
        <taxon>Papilionoideae</taxon>
        <taxon>50 kb inversion clade</taxon>
        <taxon>genistoids sensu lato</taxon>
        <taxon>core genistoids</taxon>
        <taxon>Crotalarieae</taxon>
        <taxon>Crotalaria</taxon>
    </lineage>
</organism>
<dbReference type="EMBL" id="JAYWIO010000008">
    <property type="protein sequence ID" value="KAK7244434.1"/>
    <property type="molecule type" value="Genomic_DNA"/>
</dbReference>
<name>A0AAN9E1D0_CROPI</name>
<evidence type="ECO:0000256" key="5">
    <source>
        <dbReference type="SAM" id="MobiDB-lite"/>
    </source>
</evidence>
<keyword evidence="3" id="KW-0131">Cell cycle</keyword>
<dbReference type="GO" id="GO:0051301">
    <property type="term" value="P:cell division"/>
    <property type="evidence" value="ECO:0007669"/>
    <property type="project" value="UniProtKB-KW"/>
</dbReference>
<dbReference type="SUPFAM" id="SSF47954">
    <property type="entry name" value="Cyclin-like"/>
    <property type="match status" value="1"/>
</dbReference>
<feature type="domain" description="Cyclin N-terminal" evidence="6">
    <location>
        <begin position="21"/>
        <end position="131"/>
    </location>
</feature>
<evidence type="ECO:0000256" key="2">
    <source>
        <dbReference type="ARBA" id="ARBA00022618"/>
    </source>
</evidence>
<dbReference type="Gene3D" id="1.10.472.10">
    <property type="entry name" value="Cyclin-like"/>
    <property type="match status" value="2"/>
</dbReference>
<evidence type="ECO:0000256" key="4">
    <source>
        <dbReference type="ARBA" id="ARBA00032263"/>
    </source>
</evidence>
<dbReference type="PANTHER" id="PTHR10177">
    <property type="entry name" value="CYCLINS"/>
    <property type="match status" value="1"/>
</dbReference>
<dbReference type="InterPro" id="IPR006671">
    <property type="entry name" value="Cyclin_N"/>
</dbReference>